<dbReference type="SUPFAM" id="SSF51182">
    <property type="entry name" value="RmlC-like cupins"/>
    <property type="match status" value="1"/>
</dbReference>
<dbReference type="GO" id="GO:0003700">
    <property type="term" value="F:DNA-binding transcription factor activity"/>
    <property type="evidence" value="ECO:0007669"/>
    <property type="project" value="InterPro"/>
</dbReference>
<organism evidence="7 8">
    <name type="scientific">Dyella marensis</name>
    <dbReference type="NCBI Taxonomy" id="500610"/>
    <lineage>
        <taxon>Bacteria</taxon>
        <taxon>Pseudomonadati</taxon>
        <taxon>Pseudomonadota</taxon>
        <taxon>Gammaproteobacteria</taxon>
        <taxon>Lysobacterales</taxon>
        <taxon>Rhodanobacteraceae</taxon>
        <taxon>Dyella</taxon>
    </lineage>
</organism>
<accession>A0A1I2IQW4</accession>
<evidence type="ECO:0000256" key="2">
    <source>
        <dbReference type="ARBA" id="ARBA00023015"/>
    </source>
</evidence>
<dbReference type="Gene3D" id="2.60.120.10">
    <property type="entry name" value="Jelly Rolls"/>
    <property type="match status" value="1"/>
</dbReference>
<dbReference type="Gene3D" id="1.10.10.60">
    <property type="entry name" value="Homeodomain-like"/>
    <property type="match status" value="1"/>
</dbReference>
<gene>
    <name evidence="7" type="ORF">SAMN02799615_03606</name>
</gene>
<proteinExistence type="predicted"/>
<evidence type="ECO:0000313" key="8">
    <source>
        <dbReference type="Proteomes" id="UP000199477"/>
    </source>
</evidence>
<evidence type="ECO:0000256" key="5">
    <source>
        <dbReference type="ARBA" id="ARBA00023163"/>
    </source>
</evidence>
<keyword evidence="1" id="KW-0678">Repressor</keyword>
<keyword evidence="4" id="KW-0010">Activator</keyword>
<dbReference type="InterPro" id="IPR003313">
    <property type="entry name" value="AraC-bd"/>
</dbReference>
<dbReference type="PANTHER" id="PTHR11019:SF159">
    <property type="entry name" value="TRANSCRIPTIONAL REGULATOR-RELATED"/>
    <property type="match status" value="1"/>
</dbReference>
<keyword evidence="2" id="KW-0805">Transcription regulation</keyword>
<keyword evidence="3 7" id="KW-0238">DNA-binding</keyword>
<dbReference type="SUPFAM" id="SSF46689">
    <property type="entry name" value="Homeodomain-like"/>
    <property type="match status" value="1"/>
</dbReference>
<name>A0A1I2IQW4_9GAMM</name>
<dbReference type="EMBL" id="FONH01000018">
    <property type="protein sequence ID" value="SFF44664.1"/>
    <property type="molecule type" value="Genomic_DNA"/>
</dbReference>
<evidence type="ECO:0000313" key="7">
    <source>
        <dbReference type="EMBL" id="SFF44664.1"/>
    </source>
</evidence>
<dbReference type="InterPro" id="IPR018060">
    <property type="entry name" value="HTH_AraC"/>
</dbReference>
<evidence type="ECO:0000256" key="4">
    <source>
        <dbReference type="ARBA" id="ARBA00023159"/>
    </source>
</evidence>
<dbReference type="InterPro" id="IPR020449">
    <property type="entry name" value="Tscrpt_reg_AraC-type_HTH"/>
</dbReference>
<reference evidence="8" key="1">
    <citation type="submission" date="2016-10" db="EMBL/GenBank/DDBJ databases">
        <authorList>
            <person name="Varghese N."/>
            <person name="Submissions S."/>
        </authorList>
    </citation>
    <scope>NUCLEOTIDE SEQUENCE [LARGE SCALE GENOMIC DNA]</scope>
    <source>
        <strain evidence="8">UNC178MFTsu3.1</strain>
    </source>
</reference>
<feature type="domain" description="HTH araC/xylS-type" evidence="6">
    <location>
        <begin position="168"/>
        <end position="268"/>
    </location>
</feature>
<protein>
    <submittedName>
        <fullName evidence="7">AraC-type DNA-binding protein</fullName>
    </submittedName>
</protein>
<dbReference type="InterPro" id="IPR014710">
    <property type="entry name" value="RmlC-like_jellyroll"/>
</dbReference>
<sequence length="273" mass="30388">MGQTPHGTIEHFHWLESAEGPDLIAYVLNGMGENKAFHTVESDWHSHVRGQFFYLEKGLISVRTAYGAWTLPPHRVGWLPPGELHTVRVSEATQGWGVYVAPDASAGLPGRTCVLNGNELMRALVLRAATWSPMQPLAEEQERLLAVLMDEMRRAPEEPLHLVLPSDRRLLRIAHAVLEHPDDVRTLEEWAAWAGLSPRTVTRLFRYETGSSFAQWRQQARLARALERLASGEAVASVADALGYASVSAFVAMFKRSFGLSPGRYFDPQAVIA</sequence>
<dbReference type="InterPro" id="IPR018062">
    <property type="entry name" value="HTH_AraC-typ_CS"/>
</dbReference>
<dbReference type="FunFam" id="1.10.10.60:FF:000132">
    <property type="entry name" value="AraC family transcriptional regulator"/>
    <property type="match status" value="1"/>
</dbReference>
<evidence type="ECO:0000256" key="3">
    <source>
        <dbReference type="ARBA" id="ARBA00023125"/>
    </source>
</evidence>
<dbReference type="Pfam" id="PF12833">
    <property type="entry name" value="HTH_18"/>
    <property type="match status" value="1"/>
</dbReference>
<keyword evidence="8" id="KW-1185">Reference proteome</keyword>
<dbReference type="AlphaFoldDB" id="A0A1I2IQW4"/>
<dbReference type="Pfam" id="PF02311">
    <property type="entry name" value="AraC_binding"/>
    <property type="match status" value="1"/>
</dbReference>
<dbReference type="PROSITE" id="PS00041">
    <property type="entry name" value="HTH_ARAC_FAMILY_1"/>
    <property type="match status" value="1"/>
</dbReference>
<dbReference type="PROSITE" id="PS01124">
    <property type="entry name" value="HTH_ARAC_FAMILY_2"/>
    <property type="match status" value="1"/>
</dbReference>
<dbReference type="Proteomes" id="UP000199477">
    <property type="component" value="Unassembled WGS sequence"/>
</dbReference>
<dbReference type="GO" id="GO:0043565">
    <property type="term" value="F:sequence-specific DNA binding"/>
    <property type="evidence" value="ECO:0007669"/>
    <property type="project" value="InterPro"/>
</dbReference>
<dbReference type="InterPro" id="IPR009057">
    <property type="entry name" value="Homeodomain-like_sf"/>
</dbReference>
<dbReference type="SMART" id="SM00342">
    <property type="entry name" value="HTH_ARAC"/>
    <property type="match status" value="1"/>
</dbReference>
<keyword evidence="5" id="KW-0804">Transcription</keyword>
<evidence type="ECO:0000256" key="1">
    <source>
        <dbReference type="ARBA" id="ARBA00022491"/>
    </source>
</evidence>
<dbReference type="RefSeq" id="WP_090423614.1">
    <property type="nucleotide sequence ID" value="NZ_FONH01000018.1"/>
</dbReference>
<dbReference type="PRINTS" id="PR00032">
    <property type="entry name" value="HTHARAC"/>
</dbReference>
<dbReference type="STRING" id="500610.SAMN02799615_03606"/>
<dbReference type="InterPro" id="IPR011051">
    <property type="entry name" value="RmlC_Cupin_sf"/>
</dbReference>
<evidence type="ECO:0000259" key="6">
    <source>
        <dbReference type="PROSITE" id="PS01124"/>
    </source>
</evidence>
<dbReference type="CDD" id="cd06124">
    <property type="entry name" value="cupin_NimR-like_N"/>
    <property type="match status" value="1"/>
</dbReference>
<dbReference type="PANTHER" id="PTHR11019">
    <property type="entry name" value="HTH-TYPE TRANSCRIPTIONAL REGULATOR NIMR"/>
    <property type="match status" value="1"/>
</dbReference>